<dbReference type="CDD" id="cd12148">
    <property type="entry name" value="fungal_TF_MHR"/>
    <property type="match status" value="1"/>
</dbReference>
<organism evidence="12 13">
    <name type="scientific">Aspergillus puulaauensis</name>
    <dbReference type="NCBI Taxonomy" id="1220207"/>
    <lineage>
        <taxon>Eukaryota</taxon>
        <taxon>Fungi</taxon>
        <taxon>Dikarya</taxon>
        <taxon>Ascomycota</taxon>
        <taxon>Pezizomycotina</taxon>
        <taxon>Eurotiomycetes</taxon>
        <taxon>Eurotiomycetidae</taxon>
        <taxon>Eurotiales</taxon>
        <taxon>Aspergillaceae</taxon>
        <taxon>Aspergillus</taxon>
    </lineage>
</organism>
<dbReference type="GO" id="GO:0000981">
    <property type="term" value="F:DNA-binding transcription factor activity, RNA polymerase II-specific"/>
    <property type="evidence" value="ECO:0007669"/>
    <property type="project" value="InterPro"/>
</dbReference>
<evidence type="ECO:0000256" key="3">
    <source>
        <dbReference type="ARBA" id="ARBA00022737"/>
    </source>
</evidence>
<feature type="domain" description="C2H2-type" evidence="11">
    <location>
        <begin position="50"/>
        <end position="78"/>
    </location>
</feature>
<dbReference type="EMBL" id="AP024448">
    <property type="protein sequence ID" value="BCS27069.1"/>
    <property type="molecule type" value="Genomic_DNA"/>
</dbReference>
<feature type="domain" description="C2H2-type" evidence="11">
    <location>
        <begin position="22"/>
        <end position="49"/>
    </location>
</feature>
<feature type="compositionally biased region" description="Polar residues" evidence="10">
    <location>
        <begin position="114"/>
        <end position="129"/>
    </location>
</feature>
<dbReference type="GO" id="GO:0000785">
    <property type="term" value="C:chromatin"/>
    <property type="evidence" value="ECO:0007669"/>
    <property type="project" value="TreeGrafter"/>
</dbReference>
<dbReference type="KEGG" id="apuu:APUU_60117A"/>
<dbReference type="Gene3D" id="3.30.160.60">
    <property type="entry name" value="Classic Zinc Finger"/>
    <property type="match status" value="2"/>
</dbReference>
<dbReference type="InterPro" id="IPR013087">
    <property type="entry name" value="Znf_C2H2_type"/>
</dbReference>
<dbReference type="Pfam" id="PF04082">
    <property type="entry name" value="Fungal_trans"/>
    <property type="match status" value="1"/>
</dbReference>
<dbReference type="Proteomes" id="UP000654913">
    <property type="component" value="Chromosome 6"/>
</dbReference>
<evidence type="ECO:0000313" key="13">
    <source>
        <dbReference type="Proteomes" id="UP000654913"/>
    </source>
</evidence>
<keyword evidence="2" id="KW-0479">Metal-binding</keyword>
<dbReference type="FunFam" id="3.30.160.60:FF:000340">
    <property type="entry name" value="zinc finger protein 473 isoform X1"/>
    <property type="match status" value="1"/>
</dbReference>
<reference evidence="12" key="2">
    <citation type="submission" date="2021-02" db="EMBL/GenBank/DDBJ databases">
        <title>Aspergillus puulaauensis MK2 genome sequence.</title>
        <authorList>
            <person name="Futagami T."/>
            <person name="Mori K."/>
            <person name="Kadooka C."/>
            <person name="Tanaka T."/>
        </authorList>
    </citation>
    <scope>NUCLEOTIDE SEQUENCE</scope>
    <source>
        <strain evidence="12">MK2</strain>
    </source>
</reference>
<keyword evidence="4 9" id="KW-0863">Zinc-finger</keyword>
<dbReference type="AlphaFoldDB" id="A0A7R8APF3"/>
<keyword evidence="3" id="KW-0677">Repeat</keyword>
<dbReference type="InterPro" id="IPR036236">
    <property type="entry name" value="Znf_C2H2_sf"/>
</dbReference>
<evidence type="ECO:0000256" key="2">
    <source>
        <dbReference type="ARBA" id="ARBA00022723"/>
    </source>
</evidence>
<dbReference type="PROSITE" id="PS50157">
    <property type="entry name" value="ZINC_FINGER_C2H2_2"/>
    <property type="match status" value="2"/>
</dbReference>
<sequence>MSPRITRRNPVHTPERPRQKTFKCNVCERNFNRREHLQRHLTIHYGQKPFTCSQCSYACRRKDLLNRHVKLSHGNHSPSSQEIPSQSSEYSSFQDSQLHPSIPQTDEGADPVGNNVQLSPPSSVRQTGNLDGLGAFMNVEDQVAAPVFPDPDTVHQPFPINYLDNVALPFLVEQPALFPELSMHDLFSQSPLDNTVNLQAGLESAPLQDHGTPTPLATPPDVGRHHVHLAPFLRVSQDDWLWLSREVSLFSSVLPNGYEIPSRHAISRYLHGFMNGFHPHFPIIHPQTLSLREMAPELILSLAAVGSQYCLESHQGLKLFPLARSIAAEKIRRRDLVELDGTVDTYTNSPRRQTKAQSTSSHLENRPEQRTNIKEPAIPGRESSELVQTMQALFYLMAMATWGGEHRSLVRQAIATQSTLAVLVRQHGLADDPTDSNSMSWSQWARAESARRTKLIIYCFFNLHTIVFNVPSPLTISDIHLRLPCTESEWKAPDTDVWFSLHKKSQPAPCFQDCISDLLQDDSGPPICSSLGSHVLIHALLQRIFSIQQATHHGSNMAPGPFLSQRQALKKWQIGWEMNPESSVSPLDKHGPIAFNSAALFHLANIRIVTDIGAARSLLEQDHLQIARRLRDQPMLPRGSTLVLAARHATVALCSPVQMGVYFVGRVPNWSVMHAVCSLEYAHVLSQFLQTVTSTTLEYPLQLEELSLLSAIKETLREVESSTPDGDPKSIDTMPQLLASKAVRAWALILQGFRTWNAVDLITRALFVYADMLDPDIHDQ</sequence>
<keyword evidence="13" id="KW-1185">Reference proteome</keyword>
<evidence type="ECO:0000256" key="4">
    <source>
        <dbReference type="ARBA" id="ARBA00022771"/>
    </source>
</evidence>
<dbReference type="GeneID" id="64977074"/>
<name>A0A7R8APF3_9EURO</name>
<dbReference type="InterPro" id="IPR051059">
    <property type="entry name" value="VerF-like"/>
</dbReference>
<proteinExistence type="inferred from homology"/>
<dbReference type="SMART" id="SM00355">
    <property type="entry name" value="ZnF_C2H2"/>
    <property type="match status" value="2"/>
</dbReference>
<dbReference type="PANTHER" id="PTHR40626">
    <property type="entry name" value="MIP31509P"/>
    <property type="match status" value="1"/>
</dbReference>
<dbReference type="PROSITE" id="PS00028">
    <property type="entry name" value="ZINC_FINGER_C2H2_1"/>
    <property type="match status" value="2"/>
</dbReference>
<evidence type="ECO:0000256" key="7">
    <source>
        <dbReference type="ARBA" id="ARBA00038089"/>
    </source>
</evidence>
<evidence type="ECO:0000313" key="12">
    <source>
        <dbReference type="EMBL" id="BCS27069.1"/>
    </source>
</evidence>
<dbReference type="SUPFAM" id="SSF57667">
    <property type="entry name" value="beta-beta-alpha zinc fingers"/>
    <property type="match status" value="1"/>
</dbReference>
<feature type="region of interest" description="Disordered" evidence="10">
    <location>
        <begin position="71"/>
        <end position="130"/>
    </location>
</feature>
<evidence type="ECO:0000256" key="6">
    <source>
        <dbReference type="ARBA" id="ARBA00023242"/>
    </source>
</evidence>
<keyword evidence="6" id="KW-0539">Nucleus</keyword>
<evidence type="ECO:0000259" key="11">
    <source>
        <dbReference type="PROSITE" id="PS50157"/>
    </source>
</evidence>
<dbReference type="FunFam" id="3.30.160.60:FF:000446">
    <property type="entry name" value="Zinc finger protein"/>
    <property type="match status" value="1"/>
</dbReference>
<dbReference type="OrthoDB" id="1405595at2759"/>
<evidence type="ECO:0000256" key="5">
    <source>
        <dbReference type="ARBA" id="ARBA00022833"/>
    </source>
</evidence>
<comment type="similarity">
    <text evidence="7">Belongs to the pacC/RIM101 family.</text>
</comment>
<accession>A0A7R8APF3</accession>
<feature type="compositionally biased region" description="Polar residues" evidence="10">
    <location>
        <begin position="344"/>
        <end position="362"/>
    </location>
</feature>
<protein>
    <recommendedName>
        <fullName evidence="8">pH-response transcription factor pacC/RIM101</fullName>
    </recommendedName>
</protein>
<gene>
    <name evidence="12" type="ORF">APUU_60117A</name>
</gene>
<feature type="compositionally biased region" description="Basic and acidic residues" evidence="10">
    <location>
        <begin position="363"/>
        <end position="373"/>
    </location>
</feature>
<feature type="region of interest" description="Disordered" evidence="10">
    <location>
        <begin position="344"/>
        <end position="383"/>
    </location>
</feature>
<dbReference type="Pfam" id="PF00096">
    <property type="entry name" value="zf-C2H2"/>
    <property type="match status" value="1"/>
</dbReference>
<dbReference type="GO" id="GO:0005634">
    <property type="term" value="C:nucleus"/>
    <property type="evidence" value="ECO:0007669"/>
    <property type="project" value="UniProtKB-SubCell"/>
</dbReference>
<evidence type="ECO:0000256" key="8">
    <source>
        <dbReference type="ARBA" id="ARBA00039490"/>
    </source>
</evidence>
<dbReference type="RefSeq" id="XP_041559263.1">
    <property type="nucleotide sequence ID" value="XM_041706925.1"/>
</dbReference>
<dbReference type="GO" id="GO:0008270">
    <property type="term" value="F:zinc ion binding"/>
    <property type="evidence" value="ECO:0007669"/>
    <property type="project" value="UniProtKB-KW"/>
</dbReference>
<dbReference type="InterPro" id="IPR007219">
    <property type="entry name" value="XnlR_reg_dom"/>
</dbReference>
<comment type="subcellular location">
    <subcellularLocation>
        <location evidence="1">Nucleus</location>
    </subcellularLocation>
</comment>
<evidence type="ECO:0000256" key="9">
    <source>
        <dbReference type="PROSITE-ProRule" id="PRU00042"/>
    </source>
</evidence>
<feature type="compositionally biased region" description="Low complexity" evidence="10">
    <location>
        <begin position="77"/>
        <end position="97"/>
    </location>
</feature>
<reference evidence="12" key="1">
    <citation type="submission" date="2021-01" db="EMBL/GenBank/DDBJ databases">
        <authorList>
            <consortium name="Aspergillus puulaauensis MK2 genome sequencing consortium"/>
            <person name="Kazuki M."/>
            <person name="Futagami T."/>
        </authorList>
    </citation>
    <scope>NUCLEOTIDE SEQUENCE</scope>
    <source>
        <strain evidence="12">MK2</strain>
    </source>
</reference>
<dbReference type="PANTHER" id="PTHR40626:SF10">
    <property type="entry name" value="C2H2-TYPE DOMAIN-CONTAINING PROTEIN"/>
    <property type="match status" value="1"/>
</dbReference>
<keyword evidence="5" id="KW-0862">Zinc</keyword>
<evidence type="ECO:0000256" key="10">
    <source>
        <dbReference type="SAM" id="MobiDB-lite"/>
    </source>
</evidence>
<dbReference type="GO" id="GO:0000978">
    <property type="term" value="F:RNA polymerase II cis-regulatory region sequence-specific DNA binding"/>
    <property type="evidence" value="ECO:0007669"/>
    <property type="project" value="InterPro"/>
</dbReference>
<dbReference type="GO" id="GO:0006351">
    <property type="term" value="P:DNA-templated transcription"/>
    <property type="evidence" value="ECO:0007669"/>
    <property type="project" value="InterPro"/>
</dbReference>
<evidence type="ECO:0000256" key="1">
    <source>
        <dbReference type="ARBA" id="ARBA00004123"/>
    </source>
</evidence>